<feature type="binding site" evidence="11">
    <location>
        <position position="90"/>
    </location>
    <ligand>
        <name>Ca(2+)</name>
        <dbReference type="ChEBI" id="CHEBI:29108"/>
        <label>1</label>
    </ligand>
</feature>
<evidence type="ECO:0000256" key="12">
    <source>
        <dbReference type="PIRSR" id="PIRSR601621-3"/>
    </source>
</evidence>
<feature type="disulfide bond" evidence="13">
    <location>
        <begin position="271"/>
        <end position="336"/>
    </location>
</feature>
<dbReference type="EC" id="1.11.1.-" evidence="14"/>
<feature type="binding site" evidence="11">
    <location>
        <position position="92"/>
    </location>
    <ligand>
        <name>Ca(2+)</name>
        <dbReference type="ChEBI" id="CHEBI:29108"/>
        <label>1</label>
    </ligand>
</feature>
<dbReference type="InterPro" id="IPR044831">
    <property type="entry name" value="Ccp1-like"/>
</dbReference>
<evidence type="ECO:0000256" key="3">
    <source>
        <dbReference type="ARBA" id="ARBA00022617"/>
    </source>
</evidence>
<evidence type="ECO:0000256" key="2">
    <source>
        <dbReference type="ARBA" id="ARBA00022559"/>
    </source>
</evidence>
<evidence type="ECO:0000256" key="10">
    <source>
        <dbReference type="PIRSR" id="PIRSR601621-1"/>
    </source>
</evidence>
<keyword evidence="17" id="KW-1185">Reference proteome</keyword>
<feature type="binding site" evidence="11">
    <location>
        <position position="198"/>
    </location>
    <ligand>
        <name>Ca(2+)</name>
        <dbReference type="ChEBI" id="CHEBI:29108"/>
        <label>2</label>
    </ligand>
</feature>
<dbReference type="AlphaFoldDB" id="A0A4Y7PL97"/>
<evidence type="ECO:0000256" key="6">
    <source>
        <dbReference type="ARBA" id="ARBA00023002"/>
    </source>
</evidence>
<dbReference type="CDD" id="cd00692">
    <property type="entry name" value="ligninase"/>
    <property type="match status" value="1"/>
</dbReference>
<feature type="site" description="Transition state stabilizer" evidence="12">
    <location>
        <position position="70"/>
    </location>
</feature>
<dbReference type="GO" id="GO:0042744">
    <property type="term" value="P:hydrogen peroxide catabolic process"/>
    <property type="evidence" value="ECO:0007669"/>
    <property type="project" value="TreeGrafter"/>
</dbReference>
<dbReference type="GO" id="GO:0046872">
    <property type="term" value="F:metal ion binding"/>
    <property type="evidence" value="ECO:0007669"/>
    <property type="project" value="UniProtKB-UniRule"/>
</dbReference>
<dbReference type="InterPro" id="IPR024589">
    <property type="entry name" value="Ligninase_C"/>
</dbReference>
<dbReference type="PANTHER" id="PTHR31356:SF66">
    <property type="entry name" value="CATALASE-PEROXIDASE"/>
    <property type="match status" value="1"/>
</dbReference>
<feature type="chain" id="PRO_5021447220" description="Peroxidase" evidence="14">
    <location>
        <begin position="23"/>
        <end position="361"/>
    </location>
</feature>
<feature type="domain" description="Plant heme peroxidase family profile" evidence="15">
    <location>
        <begin position="109"/>
        <end position="340"/>
    </location>
</feature>
<dbReference type="Pfam" id="PF00141">
    <property type="entry name" value="peroxidase"/>
    <property type="match status" value="1"/>
</dbReference>
<feature type="disulfide bond" evidence="13">
    <location>
        <begin position="61"/>
        <end position="142"/>
    </location>
</feature>
<dbReference type="GO" id="GO:0034599">
    <property type="term" value="P:cellular response to oxidative stress"/>
    <property type="evidence" value="ECO:0007669"/>
    <property type="project" value="InterPro"/>
</dbReference>
<dbReference type="PROSITE" id="PS00435">
    <property type="entry name" value="PEROXIDASE_1"/>
    <property type="match status" value="1"/>
</dbReference>
<keyword evidence="11 14" id="KW-0106">Calcium</keyword>
<evidence type="ECO:0000259" key="15">
    <source>
        <dbReference type="PROSITE" id="PS50873"/>
    </source>
</evidence>
<dbReference type="GO" id="GO:0000302">
    <property type="term" value="P:response to reactive oxygen species"/>
    <property type="evidence" value="ECO:0007669"/>
    <property type="project" value="TreeGrafter"/>
</dbReference>
<dbReference type="Pfam" id="PF11895">
    <property type="entry name" value="Peroxidase_ext"/>
    <property type="match status" value="1"/>
</dbReference>
<comment type="cofactor">
    <cofactor evidence="11 14">
        <name>Ca(2+)</name>
        <dbReference type="ChEBI" id="CHEBI:29108"/>
    </cofactor>
    <text evidence="11 14">Binds 2 calcium ions per subunit.</text>
</comment>
<evidence type="ECO:0000256" key="9">
    <source>
        <dbReference type="ARBA" id="ARBA00023180"/>
    </source>
</evidence>
<keyword evidence="7 11" id="KW-0408">Iron</keyword>
<dbReference type="InterPro" id="IPR019793">
    <property type="entry name" value="Peroxidases_heam-ligand_BS"/>
</dbReference>
<dbReference type="PANTHER" id="PTHR31356">
    <property type="entry name" value="THYLAKOID LUMENAL 29 KDA PROTEIN, CHLOROPLASTIC-RELATED"/>
    <property type="match status" value="1"/>
</dbReference>
<feature type="binding site" evidence="11">
    <location>
        <position position="222"/>
    </location>
    <ligand>
        <name>Ca(2+)</name>
        <dbReference type="ChEBI" id="CHEBI:29108"/>
        <label>2</label>
    </ligand>
</feature>
<evidence type="ECO:0000256" key="13">
    <source>
        <dbReference type="PIRSR" id="PIRSR601621-4"/>
    </source>
</evidence>
<evidence type="ECO:0000313" key="16">
    <source>
        <dbReference type="EMBL" id="TDL16015.1"/>
    </source>
</evidence>
<reference evidence="16 17" key="1">
    <citation type="submission" date="2018-06" db="EMBL/GenBank/DDBJ databases">
        <title>A transcriptomic atlas of mushroom development highlights an independent origin of complex multicellularity.</title>
        <authorList>
            <consortium name="DOE Joint Genome Institute"/>
            <person name="Krizsan K."/>
            <person name="Almasi E."/>
            <person name="Merenyi Z."/>
            <person name="Sahu N."/>
            <person name="Viragh M."/>
            <person name="Koszo T."/>
            <person name="Mondo S."/>
            <person name="Kiss B."/>
            <person name="Balint B."/>
            <person name="Kues U."/>
            <person name="Barry K."/>
            <person name="Hegedus J.C."/>
            <person name="Henrissat B."/>
            <person name="Johnson J."/>
            <person name="Lipzen A."/>
            <person name="Ohm R."/>
            <person name="Nagy I."/>
            <person name="Pangilinan J."/>
            <person name="Yan J."/>
            <person name="Xiong Y."/>
            <person name="Grigoriev I.V."/>
            <person name="Hibbett D.S."/>
            <person name="Nagy L.G."/>
        </authorList>
    </citation>
    <scope>NUCLEOTIDE SEQUENCE [LARGE SCALE GENOMIC DNA]</scope>
    <source>
        <strain evidence="16 17">SZMC22713</strain>
    </source>
</reference>
<feature type="active site" description="Proton acceptor" evidence="10">
    <location>
        <position position="74"/>
    </location>
</feature>
<feature type="binding site" evidence="11">
    <location>
        <position position="217"/>
    </location>
    <ligand>
        <name>Ca(2+)</name>
        <dbReference type="ChEBI" id="CHEBI:29108"/>
        <label>2</label>
    </ligand>
</feature>
<dbReference type="SUPFAM" id="SSF48113">
    <property type="entry name" value="Heme-dependent peroxidases"/>
    <property type="match status" value="1"/>
</dbReference>
<comment type="similarity">
    <text evidence="1 14">Belongs to the peroxidase family. Ligninase subfamily.</text>
</comment>
<dbReference type="PROSITE" id="PS00436">
    <property type="entry name" value="PEROXIDASE_2"/>
    <property type="match status" value="1"/>
</dbReference>
<organism evidence="16 17">
    <name type="scientific">Rickenella mellea</name>
    <dbReference type="NCBI Taxonomy" id="50990"/>
    <lineage>
        <taxon>Eukaryota</taxon>
        <taxon>Fungi</taxon>
        <taxon>Dikarya</taxon>
        <taxon>Basidiomycota</taxon>
        <taxon>Agaricomycotina</taxon>
        <taxon>Agaricomycetes</taxon>
        <taxon>Hymenochaetales</taxon>
        <taxon>Rickenellaceae</taxon>
        <taxon>Rickenella</taxon>
    </lineage>
</organism>
<keyword evidence="5 14" id="KW-0732">Signal</keyword>
<dbReference type="STRING" id="50990.A0A4Y7PL97"/>
<gene>
    <name evidence="16" type="ORF">BD410DRAFT_653358</name>
</gene>
<sequence length="361" mass="37467">MAIKSVLASLISVVALFQASQAGLIKRVACPNSKHTATNAACCSWFNVLDDLQVNVLFSECGEASHSALRIVFHDAIGFSKTSNMGGGADGSIILFGDTELEFAANNGIDEIAGDLQTVADAHGKTYGDIIQFAGAVGVANCAGAPRLQFLAGRPNATAPAPDGTVPDPFQPVTTILARMADAGFSPAELVALLASHTMAAADKVDTTVPGTPFDSTADQFDTQVFIETQLRGISGFPGTGPHQGEVESPLAGEMRLQSDHNLARDPATACTWQSFANNHALMNSQFAAAMKKLTVLGQNTRHLIDCSEVIPVPKLTTVTPHFPAGKTNADIEQACATAAFPHLPTLPGPAVSIAPVPPGT</sequence>
<evidence type="ECO:0000256" key="4">
    <source>
        <dbReference type="ARBA" id="ARBA00022723"/>
    </source>
</evidence>
<dbReference type="PRINTS" id="PR00458">
    <property type="entry name" value="PEROXIDASE"/>
</dbReference>
<evidence type="ECO:0000256" key="14">
    <source>
        <dbReference type="RuleBase" id="RU363051"/>
    </source>
</evidence>
<feature type="binding site" evidence="11">
    <location>
        <position position="215"/>
    </location>
    <ligand>
        <name>Ca(2+)</name>
        <dbReference type="ChEBI" id="CHEBI:29108"/>
        <label>2</label>
    </ligand>
</feature>
<dbReference type="Gene3D" id="1.10.420.10">
    <property type="entry name" value="Peroxidase, domain 2"/>
    <property type="match status" value="1"/>
</dbReference>
<keyword evidence="9" id="KW-0325">Glycoprotein</keyword>
<dbReference type="Gene3D" id="1.10.520.10">
    <property type="match status" value="1"/>
</dbReference>
<evidence type="ECO:0000256" key="1">
    <source>
        <dbReference type="ARBA" id="ARBA00006089"/>
    </source>
</evidence>
<feature type="disulfide bond" evidence="13">
    <location>
        <begin position="30"/>
        <end position="43"/>
    </location>
</feature>
<comment type="cofactor">
    <cofactor evidence="11">
        <name>heme b</name>
        <dbReference type="ChEBI" id="CHEBI:60344"/>
    </cofactor>
    <text evidence="11">Binds 1 heme b (iron(II)-protoporphyrin IX) group per subunit.</text>
</comment>
<evidence type="ECO:0000256" key="11">
    <source>
        <dbReference type="PIRSR" id="PIRSR601621-2"/>
    </source>
</evidence>
<evidence type="ECO:0000313" key="17">
    <source>
        <dbReference type="Proteomes" id="UP000294933"/>
    </source>
</evidence>
<dbReference type="PRINTS" id="PR00462">
    <property type="entry name" value="LIGNINASE"/>
</dbReference>
<evidence type="ECO:0000256" key="7">
    <source>
        <dbReference type="ARBA" id="ARBA00023004"/>
    </source>
</evidence>
<protein>
    <recommendedName>
        <fullName evidence="14">Peroxidase</fullName>
        <ecNumber evidence="14">1.11.1.-</ecNumber>
    </recommendedName>
</protein>
<keyword evidence="3 11" id="KW-0349">Heme</keyword>
<feature type="disulfide bond" evidence="13">
    <location>
        <begin position="42"/>
        <end position="307"/>
    </location>
</feature>
<dbReference type="InterPro" id="IPR002016">
    <property type="entry name" value="Haem_peroxidase"/>
</dbReference>
<keyword evidence="8 13" id="KW-1015">Disulfide bond</keyword>
<keyword evidence="6 14" id="KW-0560">Oxidoreductase</keyword>
<name>A0A4Y7PL97_9AGAM</name>
<dbReference type="GO" id="GO:0020037">
    <property type="term" value="F:heme binding"/>
    <property type="evidence" value="ECO:0007669"/>
    <property type="project" value="UniProtKB-UniRule"/>
</dbReference>
<dbReference type="InterPro" id="IPR019794">
    <property type="entry name" value="Peroxidases_AS"/>
</dbReference>
<dbReference type="EMBL" id="ML170254">
    <property type="protein sequence ID" value="TDL16015.1"/>
    <property type="molecule type" value="Genomic_DNA"/>
</dbReference>
<dbReference type="PROSITE" id="PS50873">
    <property type="entry name" value="PEROXIDASE_4"/>
    <property type="match status" value="1"/>
</dbReference>
<dbReference type="GO" id="GO:0004601">
    <property type="term" value="F:peroxidase activity"/>
    <property type="evidence" value="ECO:0007669"/>
    <property type="project" value="UniProtKB-KW"/>
</dbReference>
<proteinExistence type="inferred from homology"/>
<evidence type="ECO:0000256" key="8">
    <source>
        <dbReference type="ARBA" id="ARBA00023157"/>
    </source>
</evidence>
<keyword evidence="2 14" id="KW-0575">Peroxidase</keyword>
<dbReference type="InterPro" id="IPR010255">
    <property type="entry name" value="Haem_peroxidase_sf"/>
</dbReference>
<dbReference type="OrthoDB" id="2113341at2759"/>
<feature type="binding site" evidence="11">
    <location>
        <position position="88"/>
    </location>
    <ligand>
        <name>Ca(2+)</name>
        <dbReference type="ChEBI" id="CHEBI:29108"/>
        <label>1</label>
    </ligand>
</feature>
<dbReference type="VEuPathDB" id="FungiDB:BD410DRAFT_653358"/>
<dbReference type="InterPro" id="IPR001621">
    <property type="entry name" value="Ligninase"/>
</dbReference>
<accession>A0A4Y7PL97</accession>
<dbReference type="Proteomes" id="UP000294933">
    <property type="component" value="Unassembled WGS sequence"/>
</dbReference>
<evidence type="ECO:0000256" key="5">
    <source>
        <dbReference type="ARBA" id="ARBA00022729"/>
    </source>
</evidence>
<feature type="binding site" description="axial binding residue" evidence="11">
    <location>
        <position position="197"/>
    </location>
    <ligand>
        <name>heme b</name>
        <dbReference type="ChEBI" id="CHEBI:60344"/>
    </ligand>
    <ligandPart>
        <name>Fe</name>
        <dbReference type="ChEBI" id="CHEBI:18248"/>
    </ligandPart>
</feature>
<feature type="binding site" evidence="11">
    <location>
        <position position="75"/>
    </location>
    <ligand>
        <name>Ca(2+)</name>
        <dbReference type="ChEBI" id="CHEBI:29108"/>
        <label>1</label>
    </ligand>
</feature>
<feature type="signal peptide" evidence="14">
    <location>
        <begin position="1"/>
        <end position="22"/>
    </location>
</feature>
<keyword evidence="4 11" id="KW-0479">Metal-binding</keyword>